<name>A0A2N1MJJ6_9GLOM</name>
<sequence length="247" mass="28976">MVKKILLNSRQKETLKTIVGKLEFHIDFSTNYVDSNNITQFISKLKELNDLLKIQYKADLIKYKELQIKEFIQQRYYINSNVYEGLMDEITIDEINYHISLLPMGKASGPSSISYEMIKNASDEMKHYIKDMLNECLRLKKIPQEWKLADLYPIPKPKPWGCKLVNTRPIVLLETIRKLMVSILNRRCSKIFKENEILKGNQFAGLEGNSTFEPIRIIKEIIQDAIKDKKELWILALELMIELTFIC</sequence>
<dbReference type="AlphaFoldDB" id="A0A2N1MJJ6"/>
<dbReference type="VEuPathDB" id="FungiDB:RhiirA1_446744"/>
<dbReference type="VEuPathDB" id="FungiDB:RhiirFUN_021072"/>
<dbReference type="Proteomes" id="UP000233469">
    <property type="component" value="Unassembled WGS sequence"/>
</dbReference>
<dbReference type="PANTHER" id="PTHR31635">
    <property type="entry name" value="REVERSE TRANSCRIPTASE DOMAIN-CONTAINING PROTEIN-RELATED"/>
    <property type="match status" value="1"/>
</dbReference>
<accession>A0A2N1MJJ6</accession>
<evidence type="ECO:0008006" key="3">
    <source>
        <dbReference type="Google" id="ProtNLM"/>
    </source>
</evidence>
<gene>
    <name evidence="1" type="ORF">RhiirC2_791273</name>
</gene>
<comment type="caution">
    <text evidence="1">The sequence shown here is derived from an EMBL/GenBank/DDBJ whole genome shotgun (WGS) entry which is preliminary data.</text>
</comment>
<evidence type="ECO:0000313" key="1">
    <source>
        <dbReference type="EMBL" id="PKK61800.1"/>
    </source>
</evidence>
<reference evidence="1 2" key="2">
    <citation type="submission" date="2017-10" db="EMBL/GenBank/DDBJ databases">
        <title>Extensive intraspecific genome diversity in a model arbuscular mycorrhizal fungus.</title>
        <authorList>
            <person name="Chen E.C.H."/>
            <person name="Morin E."/>
            <person name="Baudet D."/>
            <person name="Noel J."/>
            <person name="Ndikumana S."/>
            <person name="Charron P."/>
            <person name="St-Onge C."/>
            <person name="Giorgi J."/>
            <person name="Grigoriev I.V."/>
            <person name="Roux C."/>
            <person name="Martin F.M."/>
            <person name="Corradi N."/>
        </authorList>
    </citation>
    <scope>NUCLEOTIDE SEQUENCE [LARGE SCALE GENOMIC DNA]</scope>
    <source>
        <strain evidence="1 2">C2</strain>
    </source>
</reference>
<dbReference type="VEuPathDB" id="FungiDB:FUN_021886"/>
<dbReference type="EMBL" id="LLXL01002105">
    <property type="protein sequence ID" value="PKK61800.1"/>
    <property type="molecule type" value="Genomic_DNA"/>
</dbReference>
<protein>
    <recommendedName>
        <fullName evidence="3">Reverse transcriptase domain-containing protein</fullName>
    </recommendedName>
</protein>
<reference evidence="1 2" key="1">
    <citation type="submission" date="2016-04" db="EMBL/GenBank/DDBJ databases">
        <title>Genome analyses suggest a sexual origin of heterokaryosis in a supposedly ancient asexual fungus.</title>
        <authorList>
            <person name="Ropars J."/>
            <person name="Sedzielewska K."/>
            <person name="Noel J."/>
            <person name="Charron P."/>
            <person name="Farinelli L."/>
            <person name="Marton T."/>
            <person name="Kruger M."/>
            <person name="Pelin A."/>
            <person name="Brachmann A."/>
            <person name="Corradi N."/>
        </authorList>
    </citation>
    <scope>NUCLEOTIDE SEQUENCE [LARGE SCALE GENOMIC DNA]</scope>
    <source>
        <strain evidence="1 2">C2</strain>
    </source>
</reference>
<proteinExistence type="predicted"/>
<evidence type="ECO:0000313" key="2">
    <source>
        <dbReference type="Proteomes" id="UP000233469"/>
    </source>
</evidence>
<dbReference type="PANTHER" id="PTHR31635:SF196">
    <property type="entry name" value="REVERSE TRANSCRIPTASE DOMAIN-CONTAINING PROTEIN-RELATED"/>
    <property type="match status" value="1"/>
</dbReference>
<organism evidence="1 2">
    <name type="scientific">Rhizophagus irregularis</name>
    <dbReference type="NCBI Taxonomy" id="588596"/>
    <lineage>
        <taxon>Eukaryota</taxon>
        <taxon>Fungi</taxon>
        <taxon>Fungi incertae sedis</taxon>
        <taxon>Mucoromycota</taxon>
        <taxon>Glomeromycotina</taxon>
        <taxon>Glomeromycetes</taxon>
        <taxon>Glomerales</taxon>
        <taxon>Glomeraceae</taxon>
        <taxon>Rhizophagus</taxon>
    </lineage>
</organism>